<dbReference type="GeneID" id="63824336"/>
<organism evidence="2 3">
    <name type="scientific">Laetiporus sulphureus 93-53</name>
    <dbReference type="NCBI Taxonomy" id="1314785"/>
    <lineage>
        <taxon>Eukaryota</taxon>
        <taxon>Fungi</taxon>
        <taxon>Dikarya</taxon>
        <taxon>Basidiomycota</taxon>
        <taxon>Agaricomycotina</taxon>
        <taxon>Agaricomycetes</taxon>
        <taxon>Polyporales</taxon>
        <taxon>Laetiporus</taxon>
    </lineage>
</organism>
<keyword evidence="3" id="KW-1185">Reference proteome</keyword>
<gene>
    <name evidence="2" type="ORF">LAESUDRAFT_717216</name>
</gene>
<dbReference type="AlphaFoldDB" id="A0A165BYA3"/>
<evidence type="ECO:0000313" key="2">
    <source>
        <dbReference type="EMBL" id="KZT01869.1"/>
    </source>
</evidence>
<dbReference type="Proteomes" id="UP000076871">
    <property type="component" value="Unassembled WGS sequence"/>
</dbReference>
<protein>
    <submittedName>
        <fullName evidence="2">Uncharacterized protein</fullName>
    </submittedName>
</protein>
<reference evidence="2 3" key="1">
    <citation type="journal article" date="2016" name="Mol. Biol. Evol.">
        <title>Comparative Genomics of Early-Diverging Mushroom-Forming Fungi Provides Insights into the Origins of Lignocellulose Decay Capabilities.</title>
        <authorList>
            <person name="Nagy L.G."/>
            <person name="Riley R."/>
            <person name="Tritt A."/>
            <person name="Adam C."/>
            <person name="Daum C."/>
            <person name="Floudas D."/>
            <person name="Sun H."/>
            <person name="Yadav J.S."/>
            <person name="Pangilinan J."/>
            <person name="Larsson K.H."/>
            <person name="Matsuura K."/>
            <person name="Barry K."/>
            <person name="Labutti K."/>
            <person name="Kuo R."/>
            <person name="Ohm R.A."/>
            <person name="Bhattacharya S.S."/>
            <person name="Shirouzu T."/>
            <person name="Yoshinaga Y."/>
            <person name="Martin F.M."/>
            <person name="Grigoriev I.V."/>
            <person name="Hibbett D.S."/>
        </authorList>
    </citation>
    <scope>NUCLEOTIDE SEQUENCE [LARGE SCALE GENOMIC DNA]</scope>
    <source>
        <strain evidence="2 3">93-53</strain>
    </source>
</reference>
<proteinExistence type="predicted"/>
<dbReference type="InParanoid" id="A0A165BYA3"/>
<evidence type="ECO:0000313" key="3">
    <source>
        <dbReference type="Proteomes" id="UP000076871"/>
    </source>
</evidence>
<dbReference type="RefSeq" id="XP_040759609.1">
    <property type="nucleotide sequence ID" value="XM_040907307.1"/>
</dbReference>
<name>A0A165BYA3_9APHY</name>
<feature type="chain" id="PRO_5007855825" evidence="1">
    <location>
        <begin position="18"/>
        <end position="156"/>
    </location>
</feature>
<sequence length="156" mass="16092">MRLSIIAFIAFALHISASPIAQTREVTSVGLASRDAPIVSVDLATDVSIHVKRLVENVEDILSDAVQLVDGVLSGGSVSRRQGDAEDVLSDVGEFVDGTLSGSPVRRQVGENVGDVLSDVGQLVDGALSGSSVRRQVGENVGDVVSDVGELVDGAL</sequence>
<evidence type="ECO:0000256" key="1">
    <source>
        <dbReference type="SAM" id="SignalP"/>
    </source>
</evidence>
<accession>A0A165BYA3</accession>
<dbReference type="EMBL" id="KV427658">
    <property type="protein sequence ID" value="KZT01869.1"/>
    <property type="molecule type" value="Genomic_DNA"/>
</dbReference>
<keyword evidence="1" id="KW-0732">Signal</keyword>
<feature type="signal peptide" evidence="1">
    <location>
        <begin position="1"/>
        <end position="17"/>
    </location>
</feature>